<proteinExistence type="predicted"/>
<protein>
    <submittedName>
        <fullName evidence="1">Lanthionine synthetase C family protein</fullName>
    </submittedName>
</protein>
<organism evidence="1 2">
    <name type="scientific">Flavobacterium jejuense</name>
    <dbReference type="NCBI Taxonomy" id="1544455"/>
    <lineage>
        <taxon>Bacteria</taxon>
        <taxon>Pseudomonadati</taxon>
        <taxon>Bacteroidota</taxon>
        <taxon>Flavobacteriia</taxon>
        <taxon>Flavobacteriales</taxon>
        <taxon>Flavobacteriaceae</taxon>
        <taxon>Flavobacterium</taxon>
    </lineage>
</organism>
<evidence type="ECO:0000313" key="1">
    <source>
        <dbReference type="EMBL" id="NHN25052.1"/>
    </source>
</evidence>
<dbReference type="PANTHER" id="PTHR12736:SF7">
    <property type="entry name" value="LANC-LIKE PROTEIN 3"/>
    <property type="match status" value="1"/>
</dbReference>
<accession>A0ABX0IML9</accession>
<sequence length="392" mass="45063">MLQKVKDSVSLIESKLQLQNQVEYNLYYTHGGFLLFQFLFTKLGVAEKSHDVFENKLIDFLEHFQESKEITFSEGISGNIWLLNYLVQNELIEDLLPTINKEIQDLLSLNSKNFNQITNYDFLHGSLGLLFVTNSCKKLLGEKFVMDLTTDFLKGLKSNERGSYYNNWLSVFEVNKRVADNTDINLSLSHGLPSVVIILSQINIPESKEIVGNILKLIKSYESTSHTLSLYPSVIKVGHEIEYKSRLAWCYGDIGVAFAFWQAGKLFNNEEWKNEAIQIMLHASKRRDLKDNLVVDAAFCHGTSGLAHIFNRFYKETGIQDFDEARWYWLEQTFVKLEDENNLENFKSFHGIKGWTLDYSLLDGIAGIGLAMLGFLTEDIEDLNWDKCLLLS</sequence>
<dbReference type="RefSeq" id="WP_140960776.1">
    <property type="nucleotide sequence ID" value="NZ_VEVQ02000003.1"/>
</dbReference>
<dbReference type="InterPro" id="IPR033889">
    <property type="entry name" value="LanC"/>
</dbReference>
<dbReference type="Gene3D" id="1.50.10.20">
    <property type="match status" value="1"/>
</dbReference>
<dbReference type="PANTHER" id="PTHR12736">
    <property type="entry name" value="LANC-LIKE PROTEIN"/>
    <property type="match status" value="1"/>
</dbReference>
<reference evidence="2" key="1">
    <citation type="submission" date="2019-05" db="EMBL/GenBank/DDBJ databases">
        <title>Flavobacterium profundi sp. nov., isolated from a deep-sea seamount.</title>
        <authorList>
            <person name="Zhang D.-C."/>
        </authorList>
    </citation>
    <scope>NUCLEOTIDE SEQUENCE [LARGE SCALE GENOMIC DNA]</scope>
    <source>
        <strain evidence="2">EC11</strain>
    </source>
</reference>
<dbReference type="PRINTS" id="PR01950">
    <property type="entry name" value="LANCSUPER"/>
</dbReference>
<dbReference type="CDD" id="cd04793">
    <property type="entry name" value="LanC"/>
    <property type="match status" value="1"/>
</dbReference>
<comment type="caution">
    <text evidence="1">The sequence shown here is derived from an EMBL/GenBank/DDBJ whole genome shotgun (WGS) entry which is preliminary data.</text>
</comment>
<dbReference type="EMBL" id="VEVQ02000003">
    <property type="protein sequence ID" value="NHN25052.1"/>
    <property type="molecule type" value="Genomic_DNA"/>
</dbReference>
<dbReference type="PRINTS" id="PR01955">
    <property type="entry name" value="LANCFRANKIA"/>
</dbReference>
<reference evidence="1 2" key="3">
    <citation type="submission" date="2020-02" db="EMBL/GenBank/DDBJ databases">
        <title>Flavobacterium profundi sp. nov., isolated from a deep-sea seamount.</title>
        <authorList>
            <person name="Zhang D.-C."/>
        </authorList>
    </citation>
    <scope>NUCLEOTIDE SEQUENCE [LARGE SCALE GENOMIC DNA]</scope>
    <source>
        <strain evidence="1 2">EC11</strain>
    </source>
</reference>
<gene>
    <name evidence="1" type="ORF">FIA58_005110</name>
</gene>
<reference evidence="1 2" key="2">
    <citation type="submission" date="2019-05" db="EMBL/GenBank/DDBJ databases">
        <authorList>
            <person name="Lianzixin W."/>
        </authorList>
    </citation>
    <scope>NUCLEOTIDE SEQUENCE [LARGE SCALE GENOMIC DNA]</scope>
    <source>
        <strain evidence="1 2">EC11</strain>
    </source>
</reference>
<keyword evidence="2" id="KW-1185">Reference proteome</keyword>
<evidence type="ECO:0000313" key="2">
    <source>
        <dbReference type="Proteomes" id="UP000817854"/>
    </source>
</evidence>
<dbReference type="SMART" id="SM01260">
    <property type="entry name" value="LANC_like"/>
    <property type="match status" value="1"/>
</dbReference>
<dbReference type="Proteomes" id="UP000817854">
    <property type="component" value="Unassembled WGS sequence"/>
</dbReference>
<dbReference type="Pfam" id="PF05147">
    <property type="entry name" value="LANC_like"/>
    <property type="match status" value="1"/>
</dbReference>
<name>A0ABX0IML9_9FLAO</name>
<dbReference type="InterPro" id="IPR007822">
    <property type="entry name" value="LANC-like"/>
</dbReference>
<dbReference type="SUPFAM" id="SSF158745">
    <property type="entry name" value="LanC-like"/>
    <property type="match status" value="1"/>
</dbReference>